<dbReference type="Proteomes" id="UP001139011">
    <property type="component" value="Unassembled WGS sequence"/>
</dbReference>
<dbReference type="RefSeq" id="WP_248253225.1">
    <property type="nucleotide sequence ID" value="NZ_JAIWJX010000002.1"/>
</dbReference>
<evidence type="ECO:0000313" key="1">
    <source>
        <dbReference type="EMBL" id="MCK6257821.1"/>
    </source>
</evidence>
<name>A0A9X1XCZ3_9BACL</name>
<dbReference type="EMBL" id="JAIWJX010000002">
    <property type="protein sequence ID" value="MCK6257821.1"/>
    <property type="molecule type" value="Genomic_DNA"/>
</dbReference>
<protein>
    <submittedName>
        <fullName evidence="1">Uncharacterized protein</fullName>
    </submittedName>
</protein>
<reference evidence="1" key="1">
    <citation type="submission" date="2021-09" db="EMBL/GenBank/DDBJ databases">
        <title>Genome analysis of Fictibacillus sp. KIGAM418 isolated from marine sediment.</title>
        <authorList>
            <person name="Seo M.-J."/>
            <person name="Cho E.-S."/>
            <person name="Hwang C.Y."/>
        </authorList>
    </citation>
    <scope>NUCLEOTIDE SEQUENCE</scope>
    <source>
        <strain evidence="1">KIGAM418</strain>
    </source>
</reference>
<proteinExistence type="predicted"/>
<accession>A0A9X1XCZ3</accession>
<sequence length="47" mass="5479">MMKHRSKTDFAIALSLHQSKRAEVVKDYIVTIKKESISGSQRKMRIM</sequence>
<organism evidence="1 2">
    <name type="scientific">Fictibacillus marinisediminis</name>
    <dbReference type="NCBI Taxonomy" id="2878389"/>
    <lineage>
        <taxon>Bacteria</taxon>
        <taxon>Bacillati</taxon>
        <taxon>Bacillota</taxon>
        <taxon>Bacilli</taxon>
        <taxon>Bacillales</taxon>
        <taxon>Fictibacillaceae</taxon>
        <taxon>Fictibacillus</taxon>
    </lineage>
</organism>
<gene>
    <name evidence="1" type="ORF">LCY76_14650</name>
</gene>
<dbReference type="AlphaFoldDB" id="A0A9X1XCZ3"/>
<evidence type="ECO:0000313" key="2">
    <source>
        <dbReference type="Proteomes" id="UP001139011"/>
    </source>
</evidence>
<comment type="caution">
    <text evidence="1">The sequence shown here is derived from an EMBL/GenBank/DDBJ whole genome shotgun (WGS) entry which is preliminary data.</text>
</comment>
<keyword evidence="2" id="KW-1185">Reference proteome</keyword>